<protein>
    <submittedName>
        <fullName evidence="1">Uncharacterized protein</fullName>
    </submittedName>
</protein>
<gene>
    <name evidence="1" type="ORF">ACFP1Z_11090</name>
</gene>
<keyword evidence="2" id="KW-1185">Reference proteome</keyword>
<dbReference type="RefSeq" id="WP_390315868.1">
    <property type="nucleotide sequence ID" value="NZ_JBHSPB010000005.1"/>
</dbReference>
<proteinExistence type="predicted"/>
<dbReference type="Proteomes" id="UP001596083">
    <property type="component" value="Unassembled WGS sequence"/>
</dbReference>
<evidence type="ECO:0000313" key="2">
    <source>
        <dbReference type="Proteomes" id="UP001596083"/>
    </source>
</evidence>
<comment type="caution">
    <text evidence="1">The sequence shown here is derived from an EMBL/GenBank/DDBJ whole genome shotgun (WGS) entry which is preliminary data.</text>
</comment>
<accession>A0ABW0Z0Z6</accession>
<evidence type="ECO:0000313" key="1">
    <source>
        <dbReference type="EMBL" id="MFC5720708.1"/>
    </source>
</evidence>
<name>A0ABW0Z0Z6_9ACTN</name>
<dbReference type="EMBL" id="JBHSPB010000005">
    <property type="protein sequence ID" value="MFC5720708.1"/>
    <property type="molecule type" value="Genomic_DNA"/>
</dbReference>
<sequence>MTASPVPLPDVPRTIGGIARWLRPELHDQFWEAVRAIHDDVSAGMLLDDWWRQAVIDTAGNDTTKRAALEDAADLQLIAWASEESDGSALTHAEAMAVVERAQAS</sequence>
<organism evidence="1 2">
    <name type="scientific">Streptomyces gamaensis</name>
    <dbReference type="NCBI Taxonomy" id="1763542"/>
    <lineage>
        <taxon>Bacteria</taxon>
        <taxon>Bacillati</taxon>
        <taxon>Actinomycetota</taxon>
        <taxon>Actinomycetes</taxon>
        <taxon>Kitasatosporales</taxon>
        <taxon>Streptomycetaceae</taxon>
        <taxon>Streptomyces</taxon>
    </lineage>
</organism>
<reference evidence="2" key="1">
    <citation type="journal article" date="2019" name="Int. J. Syst. Evol. Microbiol.">
        <title>The Global Catalogue of Microorganisms (GCM) 10K type strain sequencing project: providing services to taxonomists for standard genome sequencing and annotation.</title>
        <authorList>
            <consortium name="The Broad Institute Genomics Platform"/>
            <consortium name="The Broad Institute Genome Sequencing Center for Infectious Disease"/>
            <person name="Wu L."/>
            <person name="Ma J."/>
        </authorList>
    </citation>
    <scope>NUCLEOTIDE SEQUENCE [LARGE SCALE GENOMIC DNA]</scope>
    <source>
        <strain evidence="2">CGMCC 4.7304</strain>
    </source>
</reference>